<dbReference type="EMBL" id="CP022657">
    <property type="protein sequence ID" value="ASS76488.1"/>
    <property type="molecule type" value="Genomic_DNA"/>
</dbReference>
<keyword evidence="1" id="KW-0812">Transmembrane</keyword>
<organism evidence="2 3">
    <name type="scientific">Tumebacillus algifaecis</name>
    <dbReference type="NCBI Taxonomy" id="1214604"/>
    <lineage>
        <taxon>Bacteria</taxon>
        <taxon>Bacillati</taxon>
        <taxon>Bacillota</taxon>
        <taxon>Bacilli</taxon>
        <taxon>Bacillales</taxon>
        <taxon>Alicyclobacillaceae</taxon>
        <taxon>Tumebacillus</taxon>
    </lineage>
</organism>
<feature type="transmembrane region" description="Helical" evidence="1">
    <location>
        <begin position="39"/>
        <end position="56"/>
    </location>
</feature>
<dbReference type="Proteomes" id="UP000214688">
    <property type="component" value="Chromosome"/>
</dbReference>
<evidence type="ECO:0000313" key="3">
    <source>
        <dbReference type="Proteomes" id="UP000214688"/>
    </source>
</evidence>
<sequence>MIDIPYDLFAGLLMLLIFIILLVFLIVGMRQRRFSKRKLITTAILTVILIGIPVVGHSEWNRNAQLKNELDTFQADDYLPNTIAPELLQALQDASRPLQVKIVSSTEDLENEPNQIYFTVINLEGDLFKVRLASYTYPLPWSPFETWVIESIQKQ</sequence>
<accession>A0A223D4G2</accession>
<evidence type="ECO:0000256" key="1">
    <source>
        <dbReference type="SAM" id="Phobius"/>
    </source>
</evidence>
<dbReference type="OrthoDB" id="2991471at2"/>
<reference evidence="2 3" key="1">
    <citation type="journal article" date="2015" name="Int. J. Syst. Evol. Microbiol.">
        <title>Tumebacillus algifaecis sp. nov., isolated from decomposing algal scum.</title>
        <authorList>
            <person name="Wu Y.F."/>
            <person name="Zhang B."/>
            <person name="Xing P."/>
            <person name="Wu Q.L."/>
            <person name="Liu S.J."/>
        </authorList>
    </citation>
    <scope>NUCLEOTIDE SEQUENCE [LARGE SCALE GENOMIC DNA]</scope>
    <source>
        <strain evidence="2 3">THMBR28</strain>
    </source>
</reference>
<dbReference type="RefSeq" id="WP_094237721.1">
    <property type="nucleotide sequence ID" value="NZ_CP022657.1"/>
</dbReference>
<protein>
    <submittedName>
        <fullName evidence="2">Uncharacterized protein</fullName>
    </submittedName>
</protein>
<proteinExistence type="predicted"/>
<dbReference type="KEGG" id="tab:CIG75_17000"/>
<dbReference type="AlphaFoldDB" id="A0A223D4G2"/>
<keyword evidence="3" id="KW-1185">Reference proteome</keyword>
<name>A0A223D4G2_9BACL</name>
<evidence type="ECO:0000313" key="2">
    <source>
        <dbReference type="EMBL" id="ASS76488.1"/>
    </source>
</evidence>
<keyword evidence="1" id="KW-1133">Transmembrane helix</keyword>
<keyword evidence="1" id="KW-0472">Membrane</keyword>
<gene>
    <name evidence="2" type="ORF">CIG75_17000</name>
</gene>
<feature type="transmembrane region" description="Helical" evidence="1">
    <location>
        <begin position="6"/>
        <end position="27"/>
    </location>
</feature>